<dbReference type="InterPro" id="IPR044811">
    <property type="entry name" value="DME/ROS1"/>
</dbReference>
<sequence>MVDSVVEFFSLNVSDHLSSSAFMSLVARFPLKSSCRGHERRTGKLVNLLKNQKNIEPPLEQCSDKTFEDQERPQPAIDVLVAKMRASLAKKKRVKREVLQSVQRILWWKNIHTMDTLTQQFRHLNIYREARKLVLYEQNALVPYNRENEKHKSKVNLDEETYKVWKLLMLDINSEGVDGTDKDNAKRWENELFPKDKQNHLLHGCILFKRQTLFCDRKE</sequence>
<gene>
    <name evidence="1" type="ordered locus">MTR_2g099850</name>
</gene>
<dbReference type="GO" id="GO:0035514">
    <property type="term" value="F:DNA demethylase activity"/>
    <property type="evidence" value="ECO:0007669"/>
    <property type="project" value="InterPro"/>
</dbReference>
<reference evidence="1 3" key="2">
    <citation type="journal article" date="2014" name="BMC Genomics">
        <title>An improved genome release (version Mt4.0) for the model legume Medicago truncatula.</title>
        <authorList>
            <person name="Tang H."/>
            <person name="Krishnakumar V."/>
            <person name="Bidwell S."/>
            <person name="Rosen B."/>
            <person name="Chan A."/>
            <person name="Zhou S."/>
            <person name="Gentzbittel L."/>
            <person name="Childs K.L."/>
            <person name="Yandell M."/>
            <person name="Gundlach H."/>
            <person name="Mayer K.F."/>
            <person name="Schwartz D.C."/>
            <person name="Town C.D."/>
        </authorList>
    </citation>
    <scope>GENOME REANNOTATION</scope>
    <source>
        <strain evidence="2 3">cv. Jemalong A17</strain>
    </source>
</reference>
<dbReference type="GO" id="GO:0019104">
    <property type="term" value="F:DNA N-glycosylase activity"/>
    <property type="evidence" value="ECO:0007669"/>
    <property type="project" value="InterPro"/>
</dbReference>
<dbReference type="HOGENOM" id="CLU_1263210_0_0_1"/>
<reference evidence="1 3" key="1">
    <citation type="journal article" date="2011" name="Nature">
        <title>The Medicago genome provides insight into the evolution of rhizobial symbioses.</title>
        <authorList>
            <person name="Young N.D."/>
            <person name="Debelle F."/>
            <person name="Oldroyd G.E."/>
            <person name="Geurts R."/>
            <person name="Cannon S.B."/>
            <person name="Udvardi M.K."/>
            <person name="Benedito V.A."/>
            <person name="Mayer K.F."/>
            <person name="Gouzy J."/>
            <person name="Schoof H."/>
            <person name="Van de Peer Y."/>
            <person name="Proost S."/>
            <person name="Cook D.R."/>
            <person name="Meyers B.C."/>
            <person name="Spannagl M."/>
            <person name="Cheung F."/>
            <person name="De Mita S."/>
            <person name="Krishnakumar V."/>
            <person name="Gundlach H."/>
            <person name="Zhou S."/>
            <person name="Mudge J."/>
            <person name="Bharti A.K."/>
            <person name="Murray J.D."/>
            <person name="Naoumkina M.A."/>
            <person name="Rosen B."/>
            <person name="Silverstein K.A."/>
            <person name="Tang H."/>
            <person name="Rombauts S."/>
            <person name="Zhao P.X."/>
            <person name="Zhou P."/>
            <person name="Barbe V."/>
            <person name="Bardou P."/>
            <person name="Bechner M."/>
            <person name="Bellec A."/>
            <person name="Berger A."/>
            <person name="Berges H."/>
            <person name="Bidwell S."/>
            <person name="Bisseling T."/>
            <person name="Choisne N."/>
            <person name="Couloux A."/>
            <person name="Denny R."/>
            <person name="Deshpande S."/>
            <person name="Dai X."/>
            <person name="Doyle J.J."/>
            <person name="Dudez A.M."/>
            <person name="Farmer A.D."/>
            <person name="Fouteau S."/>
            <person name="Franken C."/>
            <person name="Gibelin C."/>
            <person name="Gish J."/>
            <person name="Goldstein S."/>
            <person name="Gonzalez A.J."/>
            <person name="Green P.J."/>
            <person name="Hallab A."/>
            <person name="Hartog M."/>
            <person name="Hua A."/>
            <person name="Humphray S.J."/>
            <person name="Jeong D.H."/>
            <person name="Jing Y."/>
            <person name="Jocker A."/>
            <person name="Kenton S.M."/>
            <person name="Kim D.J."/>
            <person name="Klee K."/>
            <person name="Lai H."/>
            <person name="Lang C."/>
            <person name="Lin S."/>
            <person name="Macmil S.L."/>
            <person name="Magdelenat G."/>
            <person name="Matthews L."/>
            <person name="McCorrison J."/>
            <person name="Monaghan E.L."/>
            <person name="Mun J.H."/>
            <person name="Najar F.Z."/>
            <person name="Nicholson C."/>
            <person name="Noirot C."/>
            <person name="O'Bleness M."/>
            <person name="Paule C.R."/>
            <person name="Poulain J."/>
            <person name="Prion F."/>
            <person name="Qin B."/>
            <person name="Qu C."/>
            <person name="Retzel E.F."/>
            <person name="Riddle C."/>
            <person name="Sallet E."/>
            <person name="Samain S."/>
            <person name="Samson N."/>
            <person name="Sanders I."/>
            <person name="Saurat O."/>
            <person name="Scarpelli C."/>
            <person name="Schiex T."/>
            <person name="Segurens B."/>
            <person name="Severin A.J."/>
            <person name="Sherrier D.J."/>
            <person name="Shi R."/>
            <person name="Sims S."/>
            <person name="Singer S.R."/>
            <person name="Sinharoy S."/>
            <person name="Sterck L."/>
            <person name="Viollet A."/>
            <person name="Wang B.B."/>
            <person name="Wang K."/>
            <person name="Wang M."/>
            <person name="Wang X."/>
            <person name="Warfsmann J."/>
            <person name="Weissenbach J."/>
            <person name="White D.D."/>
            <person name="White J.D."/>
            <person name="Wiley G.B."/>
            <person name="Wincker P."/>
            <person name="Xing Y."/>
            <person name="Yang L."/>
            <person name="Yao Z."/>
            <person name="Ying F."/>
            <person name="Zhai J."/>
            <person name="Zhou L."/>
            <person name="Zuber A."/>
            <person name="Denarie J."/>
            <person name="Dixon R.A."/>
            <person name="May G.D."/>
            <person name="Schwartz D.C."/>
            <person name="Rogers J."/>
            <person name="Quetier F."/>
            <person name="Town C.D."/>
            <person name="Roe B.A."/>
        </authorList>
    </citation>
    <scope>NUCLEOTIDE SEQUENCE [LARGE SCALE GENOMIC DNA]</scope>
    <source>
        <strain evidence="1">A17</strain>
        <strain evidence="2 3">cv. Jemalong A17</strain>
    </source>
</reference>
<protein>
    <submittedName>
        <fullName evidence="1 2">Uncharacterized protein</fullName>
    </submittedName>
</protein>
<proteinExistence type="predicted"/>
<dbReference type="AlphaFoldDB" id="G7IS55"/>
<dbReference type="Proteomes" id="UP000002051">
    <property type="component" value="Chromosome 2"/>
</dbReference>
<evidence type="ECO:0000313" key="2">
    <source>
        <dbReference type="EnsemblPlants" id="AES67835"/>
    </source>
</evidence>
<dbReference type="PANTHER" id="PTHR46213:SF13">
    <property type="entry name" value="DEMETER-LIKE PROTEIN 2-RELATED"/>
    <property type="match status" value="1"/>
</dbReference>
<dbReference type="PaxDb" id="3880-AES67835"/>
<keyword evidence="3" id="KW-1185">Reference proteome</keyword>
<dbReference type="GO" id="GO:0141166">
    <property type="term" value="P:chromosomal 5-methylcytosine DNA demethylation pathway"/>
    <property type="evidence" value="ECO:0007669"/>
    <property type="project" value="InterPro"/>
</dbReference>
<organism evidence="1 3">
    <name type="scientific">Medicago truncatula</name>
    <name type="common">Barrel medic</name>
    <name type="synonym">Medicago tribuloides</name>
    <dbReference type="NCBI Taxonomy" id="3880"/>
    <lineage>
        <taxon>Eukaryota</taxon>
        <taxon>Viridiplantae</taxon>
        <taxon>Streptophyta</taxon>
        <taxon>Embryophyta</taxon>
        <taxon>Tracheophyta</taxon>
        <taxon>Spermatophyta</taxon>
        <taxon>Magnoliopsida</taxon>
        <taxon>eudicotyledons</taxon>
        <taxon>Gunneridae</taxon>
        <taxon>Pentapetalae</taxon>
        <taxon>rosids</taxon>
        <taxon>fabids</taxon>
        <taxon>Fabales</taxon>
        <taxon>Fabaceae</taxon>
        <taxon>Papilionoideae</taxon>
        <taxon>50 kb inversion clade</taxon>
        <taxon>NPAAA clade</taxon>
        <taxon>Hologalegina</taxon>
        <taxon>IRL clade</taxon>
        <taxon>Trifolieae</taxon>
        <taxon>Medicago</taxon>
    </lineage>
</organism>
<dbReference type="EMBL" id="CM001218">
    <property type="protein sequence ID" value="AES67835.1"/>
    <property type="molecule type" value="Genomic_DNA"/>
</dbReference>
<reference evidence="2" key="3">
    <citation type="submission" date="2015-04" db="UniProtKB">
        <authorList>
            <consortium name="EnsemblPlants"/>
        </authorList>
    </citation>
    <scope>IDENTIFICATION</scope>
    <source>
        <strain evidence="2">cv. Jemalong A17</strain>
    </source>
</reference>
<accession>G7IS55</accession>
<evidence type="ECO:0000313" key="1">
    <source>
        <dbReference type="EMBL" id="AES67835.1"/>
    </source>
</evidence>
<evidence type="ECO:0000313" key="3">
    <source>
        <dbReference type="Proteomes" id="UP000002051"/>
    </source>
</evidence>
<dbReference type="EnsemblPlants" id="AES67835">
    <property type="protein sequence ID" value="AES67835"/>
    <property type="gene ID" value="MTR_2g099850"/>
</dbReference>
<dbReference type="PANTHER" id="PTHR46213">
    <property type="entry name" value="TRANSCRIPTIONAL ACTIVATOR DEMETER"/>
    <property type="match status" value="1"/>
</dbReference>
<name>G7IS55_MEDTR</name>